<dbReference type="PROSITE" id="PS50141">
    <property type="entry name" value="A_DEAMIN_EDITASE"/>
    <property type="match status" value="1"/>
</dbReference>
<dbReference type="Bgee" id="WBGene00008397">
    <property type="expression patterns" value="Expressed in pharyngeal muscle cell (C elegans) and 3 other cell types or tissues"/>
</dbReference>
<evidence type="ECO:0000313" key="2">
    <source>
        <dbReference type="EMBL" id="CAB02081.1"/>
    </source>
</evidence>
<dbReference type="UCSC" id="D2005.1">
    <property type="organism name" value="c. elegans"/>
</dbReference>
<dbReference type="Proteomes" id="UP000001940">
    <property type="component" value="Chromosome I"/>
</dbReference>
<name>Q93412_CAEEL</name>
<gene>
    <name evidence="2" type="ORF">CELE_D2005.1</name>
    <name evidence="2 4" type="ORF">D2005.1</name>
</gene>
<dbReference type="HOGENOM" id="CLU_702547_0_0_1"/>
<dbReference type="SMART" id="SM00552">
    <property type="entry name" value="ADEAMc"/>
    <property type="match status" value="1"/>
</dbReference>
<dbReference type="GO" id="GO:0003725">
    <property type="term" value="F:double-stranded RNA binding"/>
    <property type="evidence" value="ECO:0000318"/>
    <property type="project" value="GO_Central"/>
</dbReference>
<dbReference type="PeptideAtlas" id="Q93412"/>
<keyword evidence="3" id="KW-1185">Reference proteome</keyword>
<reference evidence="2 3" key="1">
    <citation type="journal article" date="1998" name="Science">
        <title>Genome sequence of the nematode C. elegans: a platform for investigating biology.</title>
        <authorList>
            <consortium name="The C. elegans sequencing consortium"/>
            <person name="Sulson J.E."/>
            <person name="Waterston R."/>
        </authorList>
    </citation>
    <scope>NUCLEOTIDE SEQUENCE [LARGE SCALE GENOMIC DNA]</scope>
    <source>
        <strain evidence="2 3">Bristol N2</strain>
    </source>
</reference>
<dbReference type="STRING" id="6239.D2005.1.1"/>
<dbReference type="WormBase" id="D2005.1">
    <property type="protein sequence ID" value="CE09065"/>
    <property type="gene ID" value="WBGene00008397"/>
</dbReference>
<accession>Q93412</accession>
<dbReference type="PhylomeDB" id="Q93412"/>
<dbReference type="Pfam" id="PF02137">
    <property type="entry name" value="A_deamin"/>
    <property type="match status" value="1"/>
</dbReference>
<dbReference type="PaxDb" id="6239-D2005.1"/>
<sequence length="323" mass="36127">MTEYYQIPPSNLFAAFLLVNAQEEKRVLAMGSSIQYIVEPDTLSGANGTSLLHLDAIILARRAMLKAFIHELSTVDSECSIFEKKEEGKAALKPNLRLVLYSNYSPPCIHAVDDAATKKLSYVTPTNLTCVPDDVLTYEQIKETKSLRVHCTADKLFKWNTLGIQGALLSNVLHPIFIDNIFFGSEAPVSDESLSYALQGRLGPNENEREIIVESMPVQMRMHMGISHLWHRGVDSVETLDYNTGRTSKGSPSRVCKAEIFEAYRKLNGVDQAVVNYAKAKEMASEYQYEKKVFYEKLEAAGLGKWQTKPAELVDSFTLAAFD</sequence>
<dbReference type="GO" id="GO:0005737">
    <property type="term" value="C:cytoplasm"/>
    <property type="evidence" value="ECO:0000318"/>
    <property type="project" value="GO_Central"/>
</dbReference>
<organism evidence="2 3">
    <name type="scientific">Caenorhabditis elegans</name>
    <dbReference type="NCBI Taxonomy" id="6239"/>
    <lineage>
        <taxon>Eukaryota</taxon>
        <taxon>Metazoa</taxon>
        <taxon>Ecdysozoa</taxon>
        <taxon>Nematoda</taxon>
        <taxon>Chromadorea</taxon>
        <taxon>Rhabditida</taxon>
        <taxon>Rhabditina</taxon>
        <taxon>Rhabditomorpha</taxon>
        <taxon>Rhabditoidea</taxon>
        <taxon>Rhabditidae</taxon>
        <taxon>Peloderinae</taxon>
        <taxon>Caenorhabditis</taxon>
    </lineage>
</organism>
<proteinExistence type="predicted"/>
<dbReference type="EMBL" id="BX284601">
    <property type="protein sequence ID" value="CAB02081.1"/>
    <property type="molecule type" value="Genomic_DNA"/>
</dbReference>
<dbReference type="GO" id="GO:0006396">
    <property type="term" value="P:RNA processing"/>
    <property type="evidence" value="ECO:0000318"/>
    <property type="project" value="GO_Central"/>
</dbReference>
<dbReference type="InParanoid" id="Q93412"/>
<dbReference type="PANTHER" id="PTHR10910">
    <property type="entry name" value="EUKARYOTE SPECIFIC DSRNA BINDING PROTEIN"/>
    <property type="match status" value="1"/>
</dbReference>
<dbReference type="GO" id="GO:0008251">
    <property type="term" value="F:tRNA-specific adenosine deaminase activity"/>
    <property type="evidence" value="ECO:0000318"/>
    <property type="project" value="GO_Central"/>
</dbReference>
<dbReference type="InterPro" id="IPR002466">
    <property type="entry name" value="A_deamin"/>
</dbReference>
<dbReference type="OrthoDB" id="10268011at2759"/>
<dbReference type="AGR" id="WB:WBGene00008397"/>
<evidence type="ECO:0000313" key="3">
    <source>
        <dbReference type="Proteomes" id="UP000001940"/>
    </source>
</evidence>
<dbReference type="OMA" id="RFICRIT"/>
<feature type="domain" description="A to I editase" evidence="1">
    <location>
        <begin position="29"/>
        <end position="312"/>
    </location>
</feature>
<evidence type="ECO:0000313" key="4">
    <source>
        <dbReference type="WormBase" id="D2005.1"/>
    </source>
</evidence>
<dbReference type="PANTHER" id="PTHR10910:SF144">
    <property type="entry name" value="A TO I EDITASE DOMAIN-CONTAINING PROTEIN-RELATED"/>
    <property type="match status" value="1"/>
</dbReference>
<dbReference type="AlphaFoldDB" id="Q93412"/>
<protein>
    <submittedName>
        <fullName evidence="2">A to I editase domain-containing protein</fullName>
    </submittedName>
</protein>
<dbReference type="GO" id="GO:0003726">
    <property type="term" value="F:double-stranded RNA adenosine deaminase activity"/>
    <property type="evidence" value="ECO:0000318"/>
    <property type="project" value="GO_Central"/>
</dbReference>
<evidence type="ECO:0000259" key="1">
    <source>
        <dbReference type="PROSITE" id="PS50141"/>
    </source>
</evidence>
<dbReference type="PIR" id="T20331">
    <property type="entry name" value="T20331"/>
</dbReference>
<dbReference type="SMR" id="Q93412"/>
<dbReference type="GO" id="GO:0006382">
    <property type="term" value="P:adenosine to inosine editing"/>
    <property type="evidence" value="ECO:0000318"/>
    <property type="project" value="GO_Central"/>
</dbReference>
<dbReference type="GO" id="GO:0005730">
    <property type="term" value="C:nucleolus"/>
    <property type="evidence" value="ECO:0000318"/>
    <property type="project" value="GO_Central"/>
</dbReference>